<evidence type="ECO:0000313" key="1">
    <source>
        <dbReference type="EMBL" id="KAJ6762917.1"/>
    </source>
</evidence>
<dbReference type="Proteomes" id="UP001151532">
    <property type="component" value="Chromosome 13"/>
</dbReference>
<protein>
    <submittedName>
        <fullName evidence="1">Uncharacterized protein</fullName>
    </submittedName>
</protein>
<sequence>MSIWMEAGPKMMTMTMTMNMSSSLACFQTVLLTMAPASQPHLQFHKRKFPGTSPPSILAIGCTVEKVNAQKMEHTDTRVHAILVSLIFSTSLTTLATAQLPSDLTVMTLLKSQTQHHLEMEQPQALILLAPFFQRSSNGWLFCSSLCLWL</sequence>
<accession>A0A9Q0W969</accession>
<keyword evidence="2" id="KW-1185">Reference proteome</keyword>
<reference evidence="1" key="2">
    <citation type="journal article" date="2023" name="Int. J. Mol. Sci.">
        <title>De Novo Assembly and Annotation of 11 Diverse Shrub Willow (Salix) Genomes Reveals Novel Gene Organization in Sex-Linked Regions.</title>
        <authorList>
            <person name="Hyden B."/>
            <person name="Feng K."/>
            <person name="Yates T.B."/>
            <person name="Jawdy S."/>
            <person name="Cereghino C."/>
            <person name="Smart L.B."/>
            <person name="Muchero W."/>
        </authorList>
    </citation>
    <scope>NUCLEOTIDE SEQUENCE</scope>
    <source>
        <tissue evidence="1">Shoot tip</tissue>
    </source>
</reference>
<comment type="caution">
    <text evidence="1">The sequence shown here is derived from an EMBL/GenBank/DDBJ whole genome shotgun (WGS) entry which is preliminary data.</text>
</comment>
<dbReference type="EMBL" id="JAPFFK010000005">
    <property type="protein sequence ID" value="KAJ6762917.1"/>
    <property type="molecule type" value="Genomic_DNA"/>
</dbReference>
<organism evidence="1 2">
    <name type="scientific">Salix purpurea</name>
    <name type="common">Purple osier willow</name>
    <dbReference type="NCBI Taxonomy" id="77065"/>
    <lineage>
        <taxon>Eukaryota</taxon>
        <taxon>Viridiplantae</taxon>
        <taxon>Streptophyta</taxon>
        <taxon>Embryophyta</taxon>
        <taxon>Tracheophyta</taxon>
        <taxon>Spermatophyta</taxon>
        <taxon>Magnoliopsida</taxon>
        <taxon>eudicotyledons</taxon>
        <taxon>Gunneridae</taxon>
        <taxon>Pentapetalae</taxon>
        <taxon>rosids</taxon>
        <taxon>fabids</taxon>
        <taxon>Malpighiales</taxon>
        <taxon>Salicaceae</taxon>
        <taxon>Saliceae</taxon>
        <taxon>Salix</taxon>
    </lineage>
</organism>
<dbReference type="OrthoDB" id="1914642at2759"/>
<gene>
    <name evidence="1" type="ORF">OIU79_023623</name>
</gene>
<name>A0A9Q0W969_SALPP</name>
<dbReference type="AlphaFoldDB" id="A0A9Q0W969"/>
<reference evidence="1" key="1">
    <citation type="submission" date="2022-11" db="EMBL/GenBank/DDBJ databases">
        <authorList>
            <person name="Hyden B.L."/>
            <person name="Feng K."/>
            <person name="Yates T."/>
            <person name="Jawdy S."/>
            <person name="Smart L.B."/>
            <person name="Muchero W."/>
        </authorList>
    </citation>
    <scope>NUCLEOTIDE SEQUENCE</scope>
    <source>
        <tissue evidence="1">Shoot tip</tissue>
    </source>
</reference>
<proteinExistence type="predicted"/>
<evidence type="ECO:0000313" key="2">
    <source>
        <dbReference type="Proteomes" id="UP001151532"/>
    </source>
</evidence>